<organism evidence="5 6">
    <name type="scientific">Lacrimispora celerecrescens</name>
    <dbReference type="NCBI Taxonomy" id="29354"/>
    <lineage>
        <taxon>Bacteria</taxon>
        <taxon>Bacillati</taxon>
        <taxon>Bacillota</taxon>
        <taxon>Clostridia</taxon>
        <taxon>Lachnospirales</taxon>
        <taxon>Lachnospiraceae</taxon>
        <taxon>Lacrimispora</taxon>
    </lineage>
</organism>
<dbReference type="AlphaFoldDB" id="A0A084JDE2"/>
<dbReference type="RefSeq" id="WP_038284448.1">
    <property type="nucleotide sequence ID" value="NZ_JPME01000038.1"/>
</dbReference>
<dbReference type="PANTHER" id="PTHR37164:SF1">
    <property type="entry name" value="BACTERIOHEMERYTHRIN"/>
    <property type="match status" value="1"/>
</dbReference>
<accession>A0A084JDE2</accession>
<evidence type="ECO:0000256" key="1">
    <source>
        <dbReference type="ARBA" id="ARBA00010587"/>
    </source>
</evidence>
<dbReference type="EMBL" id="JPME01000038">
    <property type="protein sequence ID" value="KEZ86976.1"/>
    <property type="molecule type" value="Genomic_DNA"/>
</dbReference>
<evidence type="ECO:0000256" key="3">
    <source>
        <dbReference type="ARBA" id="ARBA00023004"/>
    </source>
</evidence>
<dbReference type="InterPro" id="IPR012827">
    <property type="entry name" value="Hemerythrin_metal-bd"/>
</dbReference>
<feature type="domain" description="Hemerythrin-like" evidence="4">
    <location>
        <begin position="10"/>
        <end position="130"/>
    </location>
</feature>
<dbReference type="SUPFAM" id="SSF47188">
    <property type="entry name" value="Hemerythrin-like"/>
    <property type="match status" value="1"/>
</dbReference>
<dbReference type="CDD" id="cd12107">
    <property type="entry name" value="Hemerythrin"/>
    <property type="match status" value="1"/>
</dbReference>
<comment type="caution">
    <text evidence="5">The sequence shown here is derived from an EMBL/GenBank/DDBJ whole genome shotgun (WGS) entry which is preliminary data.</text>
</comment>
<evidence type="ECO:0000259" key="4">
    <source>
        <dbReference type="Pfam" id="PF01814"/>
    </source>
</evidence>
<dbReference type="GO" id="GO:0046872">
    <property type="term" value="F:metal ion binding"/>
    <property type="evidence" value="ECO:0007669"/>
    <property type="project" value="UniProtKB-KW"/>
</dbReference>
<proteinExistence type="inferred from homology"/>
<name>A0A084JDE2_9FIRM</name>
<evidence type="ECO:0000313" key="5">
    <source>
        <dbReference type="EMBL" id="KEZ86976.1"/>
    </source>
</evidence>
<dbReference type="Gene3D" id="1.20.120.50">
    <property type="entry name" value="Hemerythrin-like"/>
    <property type="match status" value="1"/>
</dbReference>
<dbReference type="OrthoDB" id="1706569at2"/>
<dbReference type="PANTHER" id="PTHR37164">
    <property type="entry name" value="BACTERIOHEMERYTHRIN"/>
    <property type="match status" value="1"/>
</dbReference>
<dbReference type="Pfam" id="PF01814">
    <property type="entry name" value="Hemerythrin"/>
    <property type="match status" value="1"/>
</dbReference>
<evidence type="ECO:0000256" key="2">
    <source>
        <dbReference type="ARBA" id="ARBA00022723"/>
    </source>
</evidence>
<evidence type="ECO:0000313" key="6">
    <source>
        <dbReference type="Proteomes" id="UP000028525"/>
    </source>
</evidence>
<protein>
    <submittedName>
        <fullName evidence="5">Hemerythrin</fullName>
    </submittedName>
</protein>
<reference evidence="5 6" key="1">
    <citation type="submission" date="2014-07" db="EMBL/GenBank/DDBJ databases">
        <title>Draft genome of Clostridium celerecrescens 152B isolated from sediments associated with methane hydrate from Krishna Godavari basin.</title>
        <authorList>
            <person name="Honkalas V.S."/>
            <person name="Dabir A.P."/>
            <person name="Arora P."/>
            <person name="Dhakephalkar P.K."/>
        </authorList>
    </citation>
    <scope>NUCLEOTIDE SEQUENCE [LARGE SCALE GENOMIC DNA]</scope>
    <source>
        <strain evidence="5 6">152B</strain>
    </source>
</reference>
<dbReference type="NCBIfam" id="NF033749">
    <property type="entry name" value="bact_hemeryth"/>
    <property type="match status" value="1"/>
</dbReference>
<comment type="similarity">
    <text evidence="1">Belongs to the hemerythrin family.</text>
</comment>
<keyword evidence="6" id="KW-1185">Reference proteome</keyword>
<dbReference type="NCBIfam" id="TIGR02481">
    <property type="entry name" value="hemeryth_dom"/>
    <property type="match status" value="1"/>
</dbReference>
<dbReference type="InterPro" id="IPR035938">
    <property type="entry name" value="Hemerythrin-like_sf"/>
</dbReference>
<gene>
    <name evidence="5" type="ORF">IO98_21885</name>
</gene>
<dbReference type="InterPro" id="IPR012312">
    <property type="entry name" value="Hemerythrin-like"/>
</dbReference>
<sequence length="141" mass="16569">MLWKDKYELGVPLIDVQHMELFQRVEVFMKVLRSSASWDEKVEKVNETLEFMNAYVVEHFRDEEAYQEKISYPGREEHKKIHTDMVNYVLAVTEEYESSGYDEQLMQKFAGKLMAWLINHVAAEDQRIAAYAISKGVAKND</sequence>
<keyword evidence="2" id="KW-0479">Metal-binding</keyword>
<keyword evidence="3" id="KW-0408">Iron</keyword>
<dbReference type="Proteomes" id="UP000028525">
    <property type="component" value="Unassembled WGS sequence"/>
</dbReference>
<dbReference type="STRING" id="29354.IO98_21885"/>
<dbReference type="InterPro" id="IPR050669">
    <property type="entry name" value="Hemerythrin"/>
</dbReference>